<dbReference type="InterPro" id="IPR034804">
    <property type="entry name" value="SQR/QFR_C/D"/>
</dbReference>
<dbReference type="GO" id="GO:0005886">
    <property type="term" value="C:plasma membrane"/>
    <property type="evidence" value="ECO:0007669"/>
    <property type="project" value="UniProtKB-SubCell"/>
</dbReference>
<evidence type="ECO:0000256" key="15">
    <source>
        <dbReference type="ARBA" id="ARBA00023004"/>
    </source>
</evidence>
<reference evidence="18 19" key="1">
    <citation type="journal article" date="2017" name="ISME J.">
        <title>Energy and carbon metabolisms in a deep terrestrial subsurface fluid microbial community.</title>
        <authorList>
            <person name="Momper L."/>
            <person name="Jungbluth S.P."/>
            <person name="Lee M.D."/>
            <person name="Amend J.P."/>
        </authorList>
    </citation>
    <scope>NUCLEOTIDE SEQUENCE [LARGE SCALE GENOMIC DNA]</scope>
    <source>
        <strain evidence="18">SURF_5</strain>
    </source>
</reference>
<evidence type="ECO:0000256" key="8">
    <source>
        <dbReference type="ARBA" id="ARBA00022519"/>
    </source>
</evidence>
<keyword evidence="16 17" id="KW-0472">Membrane</keyword>
<evidence type="ECO:0000256" key="5">
    <source>
        <dbReference type="ARBA" id="ARBA00019425"/>
    </source>
</evidence>
<dbReference type="GO" id="GO:0017004">
    <property type="term" value="P:cytochrome complex assembly"/>
    <property type="evidence" value="ECO:0007669"/>
    <property type="project" value="TreeGrafter"/>
</dbReference>
<dbReference type="GO" id="GO:0046872">
    <property type="term" value="F:metal ion binding"/>
    <property type="evidence" value="ECO:0007669"/>
    <property type="project" value="UniProtKB-KW"/>
</dbReference>
<dbReference type="PANTHER" id="PTHR38689">
    <property type="entry name" value="SUCCINATE DEHYDROGENASE HYDROPHOBIC MEMBRANE ANCHOR SUBUNIT"/>
    <property type="match status" value="1"/>
</dbReference>
<dbReference type="InterPro" id="IPR000701">
    <property type="entry name" value="SuccDH_FuR_B_TM-su"/>
</dbReference>
<evidence type="ECO:0000256" key="1">
    <source>
        <dbReference type="ARBA" id="ARBA00001971"/>
    </source>
</evidence>
<feature type="transmembrane region" description="Helical" evidence="17">
    <location>
        <begin position="54"/>
        <end position="75"/>
    </location>
</feature>
<evidence type="ECO:0000256" key="10">
    <source>
        <dbReference type="ARBA" id="ARBA00022617"/>
    </source>
</evidence>
<keyword evidence="6" id="KW-0813">Transport</keyword>
<dbReference type="PANTHER" id="PTHR38689:SF1">
    <property type="entry name" value="SUCCINATE DEHYDROGENASE HYDROPHOBIC MEMBRANE ANCHOR SUBUNIT"/>
    <property type="match status" value="1"/>
</dbReference>
<sequence>MDGSRNLVTLTYFLNSIVMAHVFLLLIQIIAIQVRPLLYILIPDFSSGSKDGVVSLSCYLTNQLLFGMLIETFSISRFILPRFRIEEKLMAAQRGLWGWLFQRVTGVYLVFGLIVHVIVTHFVTRSVTFEWVSERLHSGWWLAFDLSLLFVSFYHGFNGLWGIVLDFNPSRKWRVGIGWGLFALAVGWVVYGIFVLIPFVQ</sequence>
<evidence type="ECO:0000256" key="2">
    <source>
        <dbReference type="ARBA" id="ARBA00004050"/>
    </source>
</evidence>
<evidence type="ECO:0000256" key="7">
    <source>
        <dbReference type="ARBA" id="ARBA00022475"/>
    </source>
</evidence>
<name>A0A3A4P4F1_ABYX5</name>
<evidence type="ECO:0000256" key="13">
    <source>
        <dbReference type="ARBA" id="ARBA00022982"/>
    </source>
</evidence>
<evidence type="ECO:0000256" key="16">
    <source>
        <dbReference type="ARBA" id="ARBA00023136"/>
    </source>
</evidence>
<protein>
    <recommendedName>
        <fullName evidence="5">Succinate dehydrogenase hydrophobic membrane anchor subunit</fullName>
    </recommendedName>
</protein>
<keyword evidence="15" id="KW-0408">Iron</keyword>
<feature type="transmembrane region" description="Helical" evidence="17">
    <location>
        <begin position="12"/>
        <end position="34"/>
    </location>
</feature>
<evidence type="ECO:0000256" key="6">
    <source>
        <dbReference type="ARBA" id="ARBA00022448"/>
    </source>
</evidence>
<keyword evidence="10" id="KW-0349">Heme</keyword>
<evidence type="ECO:0000256" key="14">
    <source>
        <dbReference type="ARBA" id="ARBA00022989"/>
    </source>
</evidence>
<evidence type="ECO:0000313" key="19">
    <source>
        <dbReference type="Proteomes" id="UP000265882"/>
    </source>
</evidence>
<dbReference type="SUPFAM" id="SSF81343">
    <property type="entry name" value="Fumarate reductase respiratory complex transmembrane subunits"/>
    <property type="match status" value="1"/>
</dbReference>
<evidence type="ECO:0000256" key="9">
    <source>
        <dbReference type="ARBA" id="ARBA00022532"/>
    </source>
</evidence>
<dbReference type="Pfam" id="PF01127">
    <property type="entry name" value="Sdh_cyt"/>
    <property type="match status" value="1"/>
</dbReference>
<dbReference type="Gene3D" id="1.20.1300.10">
    <property type="entry name" value="Fumarate reductase/succinate dehydrogenase, transmembrane subunit"/>
    <property type="match status" value="1"/>
</dbReference>
<evidence type="ECO:0000256" key="3">
    <source>
        <dbReference type="ARBA" id="ARBA00004429"/>
    </source>
</evidence>
<keyword evidence="13" id="KW-0249">Electron transport</keyword>
<keyword evidence="14 17" id="KW-1133">Transmembrane helix</keyword>
<evidence type="ECO:0000256" key="4">
    <source>
        <dbReference type="ARBA" id="ARBA00005163"/>
    </source>
</evidence>
<comment type="function">
    <text evidence="2">Membrane-anchoring subunit of succinate dehydrogenase (SDH).</text>
</comment>
<feature type="transmembrane region" description="Helical" evidence="17">
    <location>
        <begin position="96"/>
        <end position="119"/>
    </location>
</feature>
<evidence type="ECO:0000313" key="18">
    <source>
        <dbReference type="EMBL" id="RJP22741.1"/>
    </source>
</evidence>
<comment type="subcellular location">
    <subcellularLocation>
        <location evidence="3">Cell inner membrane</location>
        <topology evidence="3">Multi-pass membrane protein</topology>
    </subcellularLocation>
</comment>
<feature type="transmembrane region" description="Helical" evidence="17">
    <location>
        <begin position="177"/>
        <end position="200"/>
    </location>
</feature>
<proteinExistence type="predicted"/>
<comment type="cofactor">
    <cofactor evidence="1">
        <name>heme</name>
        <dbReference type="ChEBI" id="CHEBI:30413"/>
    </cofactor>
</comment>
<keyword evidence="12" id="KW-0479">Metal-binding</keyword>
<keyword evidence="7" id="KW-1003">Cell membrane</keyword>
<keyword evidence="11 17" id="KW-0812">Transmembrane</keyword>
<dbReference type="InterPro" id="IPR014312">
    <property type="entry name" value="Succ_DH_anchor"/>
</dbReference>
<keyword evidence="8" id="KW-0997">Cell inner membrane</keyword>
<evidence type="ECO:0000256" key="12">
    <source>
        <dbReference type="ARBA" id="ARBA00022723"/>
    </source>
</evidence>
<accession>A0A3A4P4F1</accession>
<gene>
    <name evidence="18" type="ORF">C4520_07740</name>
</gene>
<evidence type="ECO:0000256" key="11">
    <source>
        <dbReference type="ARBA" id="ARBA00022692"/>
    </source>
</evidence>
<comment type="pathway">
    <text evidence="4">Carbohydrate metabolism; tricarboxylic acid cycle.</text>
</comment>
<keyword evidence="9" id="KW-0816">Tricarboxylic acid cycle</keyword>
<dbReference type="Proteomes" id="UP000265882">
    <property type="component" value="Unassembled WGS sequence"/>
</dbReference>
<dbReference type="GO" id="GO:0009055">
    <property type="term" value="F:electron transfer activity"/>
    <property type="evidence" value="ECO:0007669"/>
    <property type="project" value="TreeGrafter"/>
</dbReference>
<feature type="transmembrane region" description="Helical" evidence="17">
    <location>
        <begin position="139"/>
        <end position="165"/>
    </location>
</feature>
<organism evidence="18 19">
    <name type="scientific">Abyssobacteria bacterium (strain SURF_5)</name>
    <dbReference type="NCBI Taxonomy" id="2093360"/>
    <lineage>
        <taxon>Bacteria</taxon>
        <taxon>Pseudomonadati</taxon>
        <taxon>Candidatus Hydrogenedentota</taxon>
        <taxon>Candidatus Abyssobacteria</taxon>
    </lineage>
</organism>
<comment type="caution">
    <text evidence="18">The sequence shown here is derived from an EMBL/GenBank/DDBJ whole genome shotgun (WGS) entry which is preliminary data.</text>
</comment>
<evidence type="ECO:0000256" key="17">
    <source>
        <dbReference type="SAM" id="Phobius"/>
    </source>
</evidence>
<dbReference type="GO" id="GO:0006099">
    <property type="term" value="P:tricarboxylic acid cycle"/>
    <property type="evidence" value="ECO:0007669"/>
    <property type="project" value="UniProtKB-KW"/>
</dbReference>
<dbReference type="EMBL" id="QZKU01000054">
    <property type="protein sequence ID" value="RJP22741.1"/>
    <property type="molecule type" value="Genomic_DNA"/>
</dbReference>
<dbReference type="AlphaFoldDB" id="A0A3A4P4F1"/>
<dbReference type="GO" id="GO:0020037">
    <property type="term" value="F:heme binding"/>
    <property type="evidence" value="ECO:0007669"/>
    <property type="project" value="InterPro"/>
</dbReference>